<evidence type="ECO:0000313" key="2">
    <source>
        <dbReference type="Proteomes" id="UP001152598"/>
    </source>
</evidence>
<dbReference type="Proteomes" id="UP001152598">
    <property type="component" value="Unassembled WGS sequence"/>
</dbReference>
<dbReference type="RefSeq" id="WP_278228504.1">
    <property type="nucleotide sequence ID" value="NZ_JAOWLV010000009.1"/>
</dbReference>
<dbReference type="Pfam" id="PF16993">
    <property type="entry name" value="Asp1"/>
    <property type="match status" value="1"/>
</dbReference>
<proteinExistence type="predicted"/>
<dbReference type="GO" id="GO:0015031">
    <property type="term" value="P:protein transport"/>
    <property type="evidence" value="ECO:0007669"/>
    <property type="project" value="InterPro"/>
</dbReference>
<dbReference type="EMBL" id="JAOWLV010000009">
    <property type="protein sequence ID" value="MDG4977430.1"/>
    <property type="molecule type" value="Genomic_DNA"/>
</dbReference>
<protein>
    <submittedName>
        <fullName evidence="1">Accessory Sec system protein Asp1</fullName>
    </submittedName>
</protein>
<organism evidence="1 2">
    <name type="scientific">Lactococcus lactis</name>
    <dbReference type="NCBI Taxonomy" id="1358"/>
    <lineage>
        <taxon>Bacteria</taxon>
        <taxon>Bacillati</taxon>
        <taxon>Bacillota</taxon>
        <taxon>Bacilli</taxon>
        <taxon>Lactobacillales</taxon>
        <taxon>Streptococcaceae</taxon>
        <taxon>Lactococcus</taxon>
    </lineage>
</organism>
<reference evidence="1" key="2">
    <citation type="journal article" date="2023" name="Food Microbiol.">
        <title>Evaluation of the fermentation potential of lactic acid bacteria isolated from herbs, fruits and vegetables as starter cultures in nut-based milk alternatives.</title>
        <authorList>
            <person name="Huang W."/>
            <person name="Dong A."/>
            <person name="Pham H.T."/>
            <person name="Zhou C."/>
            <person name="Huo Z."/>
            <person name="Watjen A.P."/>
            <person name="Prakash S."/>
            <person name="Bang-Berthelsen C.H."/>
            <person name="Turner M.S."/>
        </authorList>
    </citation>
    <scope>NUCLEOTIDE SEQUENCE</scope>
    <source>
        <strain evidence="1">54</strain>
    </source>
</reference>
<accession>A0AAP4DUY6</accession>
<name>A0AAP4DUY6_9LACT</name>
<reference evidence="1" key="1">
    <citation type="submission" date="2022-10" db="EMBL/GenBank/DDBJ databases">
        <authorList>
            <person name="Turner M.S."/>
            <person name="Huang W."/>
        </authorList>
    </citation>
    <scope>NUCLEOTIDE SEQUENCE</scope>
    <source>
        <strain evidence="1">54</strain>
    </source>
</reference>
<dbReference type="AlphaFoldDB" id="A0AAP4DUY6"/>
<dbReference type="NCBIfam" id="TIGR03713">
    <property type="entry name" value="acc_sec_asp1"/>
    <property type="match status" value="1"/>
</dbReference>
<evidence type="ECO:0000313" key="1">
    <source>
        <dbReference type="EMBL" id="MDG4977430.1"/>
    </source>
</evidence>
<comment type="caution">
    <text evidence="1">The sequence shown here is derived from an EMBL/GenBank/DDBJ whole genome shotgun (WGS) entry which is preliminary data.</text>
</comment>
<sequence length="518" mass="60497">MIIFVPSWKDTASIDGGTDDLIGPIRSFILSEEKYQILVSDYVPNLRYFLHRFDLLESDYFSIFDELQGFYGMEQKAVDFKNINFPCEVIFTYTPRMILAFQNNVLVGKILLGEGSQVSEVHHFRESQLQMIDIYDDRGFISSQKFYRNNALEYTSYLDSAGEEIFVQFAWRGDCVVNLKNNHGLKHEYYDSIEQIQFECIESKLSDQRSQQLVVTATNDNLEYINNLCWKHQIILSVSQTHLKKTYEYNSRFKDIVTNLKNIFVDSSRQFDDFIELGIPKDKLRKTSSFDTRLTLSITQELKEEIVLLDIRRLNQSEYSDVLISIISYFEKERIAEETSRKFKLIIRTLPQDKQVILEYIDVIFLNKFPKEMSKIQVGEARNIDNIVLKKSLSKIDIVQELRTSIVVRDMNSEEELLKTIHQTRLVIDLAEEPDLFTQIVAISAGIPQINSTASDYVTHKENGWILADWSELIHGLDYYLSNLSHWQQARTFSIDKIKKYSGYNLCKSILEVFLRGE</sequence>
<gene>
    <name evidence="1" type="primary">asp1</name>
    <name evidence="1" type="ORF">OGZ50_11880</name>
</gene>
<dbReference type="InterPro" id="IPR022372">
    <property type="entry name" value="Accessory_SS_Asp1"/>
</dbReference>